<dbReference type="EMBL" id="JACDXJ010000001">
    <property type="protein sequence ID" value="MBA1158217.1"/>
    <property type="molecule type" value="Genomic_DNA"/>
</dbReference>
<evidence type="ECO:0000256" key="6">
    <source>
        <dbReference type="ARBA" id="ARBA00022989"/>
    </source>
</evidence>
<feature type="domain" description="ABC transporter" evidence="9">
    <location>
        <begin position="8"/>
        <end position="243"/>
    </location>
</feature>
<proteinExistence type="inferred from homology"/>
<evidence type="ECO:0000256" key="7">
    <source>
        <dbReference type="ARBA" id="ARBA00023136"/>
    </source>
</evidence>
<keyword evidence="12" id="KW-1185">Reference proteome</keyword>
<dbReference type="SUPFAM" id="SSF52540">
    <property type="entry name" value="P-loop containing nucleoside triphosphate hydrolases"/>
    <property type="match status" value="2"/>
</dbReference>
<evidence type="ECO:0000256" key="4">
    <source>
        <dbReference type="ARBA" id="ARBA00022741"/>
    </source>
</evidence>
<feature type="domain" description="ABC transporter" evidence="9">
    <location>
        <begin position="272"/>
        <end position="502"/>
    </location>
</feature>
<dbReference type="Gene3D" id="3.40.50.300">
    <property type="entry name" value="P-loop containing nucleotide triphosphate hydrolases"/>
    <property type="match status" value="2"/>
</dbReference>
<dbReference type="InterPro" id="IPR047817">
    <property type="entry name" value="ABC2_TM_bact-type"/>
</dbReference>
<evidence type="ECO:0000259" key="10">
    <source>
        <dbReference type="PROSITE" id="PS51012"/>
    </source>
</evidence>
<evidence type="ECO:0000313" key="12">
    <source>
        <dbReference type="Proteomes" id="UP000572984"/>
    </source>
</evidence>
<dbReference type="InterPro" id="IPR003593">
    <property type="entry name" value="AAA+_ATPase"/>
</dbReference>
<dbReference type="PROSITE" id="PS51012">
    <property type="entry name" value="ABC_TM2"/>
    <property type="match status" value="1"/>
</dbReference>
<dbReference type="PROSITE" id="PS00211">
    <property type="entry name" value="ABC_TRANSPORTER_1"/>
    <property type="match status" value="1"/>
</dbReference>
<dbReference type="AlphaFoldDB" id="A0A838BRN8"/>
<dbReference type="PROSITE" id="PS50893">
    <property type="entry name" value="ABC_TRANSPORTER_2"/>
    <property type="match status" value="2"/>
</dbReference>
<feature type="transmembrane region" description="Helical" evidence="8">
    <location>
        <begin position="833"/>
        <end position="855"/>
    </location>
</feature>
<name>A0A838BRN8_9HYPH</name>
<comment type="subcellular location">
    <subcellularLocation>
        <location evidence="1">Membrane</location>
        <topology evidence="1">Multi-pass membrane protein</topology>
    </subcellularLocation>
</comment>
<dbReference type="InterPro" id="IPR027417">
    <property type="entry name" value="P-loop_NTPase"/>
</dbReference>
<dbReference type="InterPro" id="IPR013525">
    <property type="entry name" value="ABC2_TM"/>
</dbReference>
<reference evidence="11 12" key="1">
    <citation type="submission" date="2020-07" db="EMBL/GenBank/DDBJ databases">
        <title>Draft genome and description of Microvirga mediterraneensis Marseille-Q2068 sp. nov.</title>
        <authorList>
            <person name="Boxberger M."/>
        </authorList>
    </citation>
    <scope>NUCLEOTIDE SEQUENCE [LARGE SCALE GENOMIC DNA]</scope>
    <source>
        <strain evidence="11 12">Marseille-Q2068</strain>
    </source>
</reference>
<keyword evidence="3 8" id="KW-0812">Transmembrane</keyword>
<dbReference type="Proteomes" id="UP000572984">
    <property type="component" value="Unassembled WGS sequence"/>
</dbReference>
<accession>A0A838BRN8</accession>
<evidence type="ECO:0000256" key="1">
    <source>
        <dbReference type="ARBA" id="ARBA00004141"/>
    </source>
</evidence>
<feature type="transmembrane region" description="Helical" evidence="8">
    <location>
        <begin position="802"/>
        <end position="821"/>
    </location>
</feature>
<protein>
    <submittedName>
        <fullName evidence="11">Ribosome-associated ATPase/putative transporter RbbA</fullName>
    </submittedName>
</protein>
<comment type="caution">
    <text evidence="11">The sequence shown here is derived from an EMBL/GenBank/DDBJ whole genome shotgun (WGS) entry which is preliminary data.</text>
</comment>
<feature type="transmembrane region" description="Helical" evidence="8">
    <location>
        <begin position="775"/>
        <end position="796"/>
    </location>
</feature>
<organism evidence="11 12">
    <name type="scientific">Microvirga mediterraneensis</name>
    <dbReference type="NCBI Taxonomy" id="2754695"/>
    <lineage>
        <taxon>Bacteria</taxon>
        <taxon>Pseudomonadati</taxon>
        <taxon>Pseudomonadota</taxon>
        <taxon>Alphaproteobacteria</taxon>
        <taxon>Hyphomicrobiales</taxon>
        <taxon>Methylobacteriaceae</taxon>
        <taxon>Microvirga</taxon>
    </lineage>
</organism>
<keyword evidence="6 8" id="KW-1133">Transmembrane helix</keyword>
<evidence type="ECO:0000256" key="5">
    <source>
        <dbReference type="ARBA" id="ARBA00022840"/>
    </source>
</evidence>
<dbReference type="GO" id="GO:0140359">
    <property type="term" value="F:ABC-type transporter activity"/>
    <property type="evidence" value="ECO:0007669"/>
    <property type="project" value="InterPro"/>
</dbReference>
<dbReference type="NCBIfam" id="NF033858">
    <property type="entry name" value="ABC2_perm_RbbA"/>
    <property type="match status" value="1"/>
</dbReference>
<dbReference type="InterPro" id="IPR003439">
    <property type="entry name" value="ABC_transporter-like_ATP-bd"/>
</dbReference>
<keyword evidence="5" id="KW-0067">ATP-binding</keyword>
<feature type="domain" description="ABC transmembrane type-2" evidence="10">
    <location>
        <begin position="677"/>
        <end position="918"/>
    </location>
</feature>
<evidence type="ECO:0000313" key="11">
    <source>
        <dbReference type="EMBL" id="MBA1158217.1"/>
    </source>
</evidence>
<gene>
    <name evidence="11" type="primary">rbbA</name>
    <name evidence="11" type="ORF">H0S73_19085</name>
</gene>
<dbReference type="GO" id="GO:0005524">
    <property type="term" value="F:ATP binding"/>
    <property type="evidence" value="ECO:0007669"/>
    <property type="project" value="UniProtKB-KW"/>
</dbReference>
<dbReference type="SMART" id="SM00382">
    <property type="entry name" value="AAA"/>
    <property type="match status" value="2"/>
</dbReference>
<dbReference type="GO" id="GO:0016020">
    <property type="term" value="C:membrane"/>
    <property type="evidence" value="ECO:0007669"/>
    <property type="project" value="UniProtKB-SubCell"/>
</dbReference>
<evidence type="ECO:0000256" key="8">
    <source>
        <dbReference type="SAM" id="Phobius"/>
    </source>
</evidence>
<dbReference type="PANTHER" id="PTHR43038:SF4">
    <property type="entry name" value="RIBOSOME-ASSOCIATED ATPASE"/>
    <property type="match status" value="1"/>
</dbReference>
<evidence type="ECO:0000256" key="3">
    <source>
        <dbReference type="ARBA" id="ARBA00022692"/>
    </source>
</evidence>
<dbReference type="GO" id="GO:0016887">
    <property type="term" value="F:ATP hydrolysis activity"/>
    <property type="evidence" value="ECO:0007669"/>
    <property type="project" value="InterPro"/>
</dbReference>
<feature type="transmembrane region" description="Helical" evidence="8">
    <location>
        <begin position="723"/>
        <end position="748"/>
    </location>
</feature>
<dbReference type="Pfam" id="PF12698">
    <property type="entry name" value="ABC2_membrane_3"/>
    <property type="match status" value="1"/>
</dbReference>
<sequence>MTRDGAIAVLEDIALRYGQTVALDGITLTIPSGCLAGLIGPDGVGKSSLLAIMAGARQIQAGRAYVLGGNMADSAVRSALCPRIAYMPQGLGKNLYPDLTIRENIEFFGRLFEEPRCEREARMAELLFSTGLAPFADRPAKKLSGGMKQKLGLCCSLIHDPDLLILDEPTTGVDPLSRRQFWRLIERIRARRPTISVLVATAYMEEAERFDWLAAVDAGRIVAVGSPSQLERATKASSVEEAFIALLPECERVGYHAFATFRRPDADAEPVIVAEDLTRRFGDFTAVDHVNFTIKREEIFGFVGSNGCGKTTTMKMLTGLLPSSEGEVRLFGRPLDARDLNARKRVGYMSQAFSLYTELTVRQNLDLHARLFHLPVQKAKERIAELVETLGLAEYMDEQAQDLPLGIRQRLSLAVAIVHEPDLLILDEPTSGVDPIARDQFWNFLTDLARNRGITIFVSTHFMNEAERCDRIALMDSGRVLATDTPAGLMQARSAKSLEEAFIDYLEDAERTRSGTEEPNLSFESESIEKVAPFSHGSNMKLGMSARFSFKRLAACTIRETLELARDRVRLGFAILGTTFLMLVFGFGISTDVNGLTFAVLDHDRSHESRSYLEALRGSTYFTEKPPLTDYAALEKRLADGEIDAAIEIPPGFGRNIMRGQSTAVAAWVDGARPFIAQTIRGYLQGLHQLYLGDPLMKTGQTAKPAAAAVQIRFKYNQNFDSIYAMVPAQLAMQLALFPAILMALAVVREKELGSITNLYVTPVTRLEFLLGKQVPYVGLAMINFALMFTMAQLVFHVPLKGSFLTLFLGTLIYVVTTTAYGMLVSTFARTQIAALFGTAILTVLPATMFAGMLVPVSSLTGMAQIMGRFFPMTYYLPISVGTFTKGLGFRDLYAEILVLVAFVPALTTFTLLLLRKQER</sequence>
<evidence type="ECO:0000259" key="9">
    <source>
        <dbReference type="PROSITE" id="PS50893"/>
    </source>
</evidence>
<keyword evidence="7 8" id="KW-0472">Membrane</keyword>
<dbReference type="RefSeq" id="WP_181053631.1">
    <property type="nucleotide sequence ID" value="NZ_JACDXJ010000001.1"/>
</dbReference>
<dbReference type="InterPro" id="IPR017871">
    <property type="entry name" value="ABC_transporter-like_CS"/>
</dbReference>
<comment type="similarity">
    <text evidence="2">Belongs to the ABC transporter superfamily.</text>
</comment>
<evidence type="ECO:0000256" key="2">
    <source>
        <dbReference type="ARBA" id="ARBA00005417"/>
    </source>
</evidence>
<dbReference type="Gene3D" id="3.40.1710.10">
    <property type="entry name" value="abc type-2 transporter like domain"/>
    <property type="match status" value="1"/>
</dbReference>
<dbReference type="PANTHER" id="PTHR43038">
    <property type="entry name" value="ATP-BINDING CASSETTE, SUB-FAMILY H, MEMBER 1"/>
    <property type="match status" value="1"/>
</dbReference>
<feature type="transmembrane region" description="Helical" evidence="8">
    <location>
        <begin position="893"/>
        <end position="915"/>
    </location>
</feature>
<dbReference type="Pfam" id="PF00005">
    <property type="entry name" value="ABC_tran"/>
    <property type="match status" value="2"/>
</dbReference>
<dbReference type="InterPro" id="IPR047651">
    <property type="entry name" value="ABC2_perm_RbbA"/>
</dbReference>
<dbReference type="CDD" id="cd03230">
    <property type="entry name" value="ABC_DR_subfamily_A"/>
    <property type="match status" value="1"/>
</dbReference>
<keyword evidence="4" id="KW-0547">Nucleotide-binding</keyword>